<sequence>MDNNFSIIISTCDKFSDLWDAHVQLLNQNWADRNVETFLLTDKPTDRKFKNITVVAAGEGTEITERLQTVMPMIKTEYVLFTLDDYFLTEKISTEAIKEDISIMEKQRIDYLRLFVMTRKSLKNRKAKEVEPGIFVLDNNAGDYIVSLYAGIWKKNFMEKTLKKKMNAWQYEVALTQMARELSARCADSRRGEFPILDVIRKGKVLTKAEKYFQSNPVYKGNREIMKVRDEWMLTFRTWLREWLPKPLFKTAKAIMRRRGYTFFSDGQ</sequence>
<reference evidence="1 2" key="1">
    <citation type="submission" date="2018-08" db="EMBL/GenBank/DDBJ databases">
        <title>A genome reference for cultivated species of the human gut microbiota.</title>
        <authorList>
            <person name="Zou Y."/>
            <person name="Xue W."/>
            <person name="Luo G."/>
        </authorList>
    </citation>
    <scope>NUCLEOTIDE SEQUENCE [LARGE SCALE GENOMIC DNA]</scope>
    <source>
        <strain evidence="1 2">OM03-2</strain>
    </source>
</reference>
<accession>A0A3E5EHF9</accession>
<dbReference type="GeneID" id="92863321"/>
<dbReference type="Proteomes" id="UP000260841">
    <property type="component" value="Unassembled WGS sequence"/>
</dbReference>
<proteinExistence type="predicted"/>
<dbReference type="AlphaFoldDB" id="A0A3E5EHF9"/>
<gene>
    <name evidence="1" type="ORF">DXB36_13615</name>
</gene>
<organism evidence="1 2">
    <name type="scientific">Dorea formicigenerans</name>
    <dbReference type="NCBI Taxonomy" id="39486"/>
    <lineage>
        <taxon>Bacteria</taxon>
        <taxon>Bacillati</taxon>
        <taxon>Bacillota</taxon>
        <taxon>Clostridia</taxon>
        <taxon>Lachnospirales</taxon>
        <taxon>Lachnospiraceae</taxon>
        <taxon>Dorea</taxon>
    </lineage>
</organism>
<protein>
    <recommendedName>
        <fullName evidence="3">Glycosyltransferase family 2 protein</fullName>
    </recommendedName>
</protein>
<dbReference type="EMBL" id="QSVB01000018">
    <property type="protein sequence ID" value="RGN88396.1"/>
    <property type="molecule type" value="Genomic_DNA"/>
</dbReference>
<evidence type="ECO:0008006" key="3">
    <source>
        <dbReference type="Google" id="ProtNLM"/>
    </source>
</evidence>
<dbReference type="RefSeq" id="WP_005336060.1">
    <property type="nucleotide sequence ID" value="NZ_CP102279.1"/>
</dbReference>
<evidence type="ECO:0000313" key="1">
    <source>
        <dbReference type="EMBL" id="RGN88396.1"/>
    </source>
</evidence>
<name>A0A3E5EHF9_9FIRM</name>
<evidence type="ECO:0000313" key="2">
    <source>
        <dbReference type="Proteomes" id="UP000260841"/>
    </source>
</evidence>
<comment type="caution">
    <text evidence="1">The sequence shown here is derived from an EMBL/GenBank/DDBJ whole genome shotgun (WGS) entry which is preliminary data.</text>
</comment>